<dbReference type="Pfam" id="PF13857">
    <property type="entry name" value="Ank_5"/>
    <property type="match status" value="1"/>
</dbReference>
<dbReference type="InterPro" id="IPR002110">
    <property type="entry name" value="Ankyrin_rpt"/>
</dbReference>
<name>A0AAN7ZCU3_9PEZI</name>
<dbReference type="InterPro" id="IPR036770">
    <property type="entry name" value="Ankyrin_rpt-contain_sf"/>
</dbReference>
<keyword evidence="4" id="KW-0812">Transmembrane</keyword>
<feature type="region of interest" description="Disordered" evidence="3">
    <location>
        <begin position="527"/>
        <end position="584"/>
    </location>
</feature>
<keyword evidence="7" id="KW-1185">Reference proteome</keyword>
<keyword evidence="4" id="KW-1133">Transmembrane helix</keyword>
<organism evidence="6 7">
    <name type="scientific">Xylaria bambusicola</name>
    <dbReference type="NCBI Taxonomy" id="326684"/>
    <lineage>
        <taxon>Eukaryota</taxon>
        <taxon>Fungi</taxon>
        <taxon>Dikarya</taxon>
        <taxon>Ascomycota</taxon>
        <taxon>Pezizomycotina</taxon>
        <taxon>Sordariomycetes</taxon>
        <taxon>Xylariomycetidae</taxon>
        <taxon>Xylariales</taxon>
        <taxon>Xylariaceae</taxon>
        <taxon>Xylaria</taxon>
    </lineage>
</organism>
<feature type="region of interest" description="Disordered" evidence="3">
    <location>
        <begin position="388"/>
        <end position="410"/>
    </location>
</feature>
<dbReference type="CDD" id="cd00102">
    <property type="entry name" value="IPT"/>
    <property type="match status" value="1"/>
</dbReference>
<feature type="compositionally biased region" description="Polar residues" evidence="3">
    <location>
        <begin position="67"/>
        <end position="83"/>
    </location>
</feature>
<feature type="transmembrane region" description="Helical" evidence="4">
    <location>
        <begin position="1364"/>
        <end position="1385"/>
    </location>
</feature>
<dbReference type="EMBL" id="JAWHQM010000050">
    <property type="protein sequence ID" value="KAK5635241.1"/>
    <property type="molecule type" value="Genomic_DNA"/>
</dbReference>
<evidence type="ECO:0000313" key="6">
    <source>
        <dbReference type="EMBL" id="KAK5635241.1"/>
    </source>
</evidence>
<evidence type="ECO:0000256" key="4">
    <source>
        <dbReference type="SAM" id="Phobius"/>
    </source>
</evidence>
<feature type="compositionally biased region" description="Basic residues" evidence="3">
    <location>
        <begin position="177"/>
        <end position="190"/>
    </location>
</feature>
<proteinExistence type="predicted"/>
<dbReference type="Pfam" id="PF25603">
    <property type="entry name" value="SPT23_MGA2_DBD"/>
    <property type="match status" value="1"/>
</dbReference>
<feature type="compositionally biased region" description="Low complexity" evidence="3">
    <location>
        <begin position="84"/>
        <end position="105"/>
    </location>
</feature>
<feature type="compositionally biased region" description="Polar residues" evidence="3">
    <location>
        <begin position="162"/>
        <end position="171"/>
    </location>
</feature>
<feature type="compositionally biased region" description="Polar residues" evidence="3">
    <location>
        <begin position="625"/>
        <end position="635"/>
    </location>
</feature>
<dbReference type="GO" id="GO:0005634">
    <property type="term" value="C:nucleus"/>
    <property type="evidence" value="ECO:0007669"/>
    <property type="project" value="TreeGrafter"/>
</dbReference>
<keyword evidence="4" id="KW-0472">Membrane</keyword>
<feature type="compositionally biased region" description="Low complexity" evidence="3">
    <location>
        <begin position="1083"/>
        <end position="1093"/>
    </location>
</feature>
<feature type="region of interest" description="Disordered" evidence="3">
    <location>
        <begin position="1044"/>
        <end position="1103"/>
    </location>
</feature>
<dbReference type="InterPro" id="IPR002909">
    <property type="entry name" value="IPT_dom"/>
</dbReference>
<evidence type="ECO:0000313" key="7">
    <source>
        <dbReference type="Proteomes" id="UP001305414"/>
    </source>
</evidence>
<dbReference type="SMART" id="SM00429">
    <property type="entry name" value="IPT"/>
    <property type="match status" value="1"/>
</dbReference>
<gene>
    <name evidence="6" type="ORF">RRF57_010953</name>
</gene>
<feature type="region of interest" description="Disordered" evidence="3">
    <location>
        <begin position="613"/>
        <end position="662"/>
    </location>
</feature>
<dbReference type="Proteomes" id="UP001305414">
    <property type="component" value="Unassembled WGS sequence"/>
</dbReference>
<dbReference type="InterPro" id="IPR013783">
    <property type="entry name" value="Ig-like_fold"/>
</dbReference>
<feature type="region of interest" description="Disordered" evidence="3">
    <location>
        <begin position="1144"/>
        <end position="1166"/>
    </location>
</feature>
<dbReference type="Gene3D" id="1.25.40.20">
    <property type="entry name" value="Ankyrin repeat-containing domain"/>
    <property type="match status" value="1"/>
</dbReference>
<feature type="compositionally biased region" description="Low complexity" evidence="3">
    <location>
        <begin position="565"/>
        <end position="578"/>
    </location>
</feature>
<feature type="compositionally biased region" description="Polar residues" evidence="3">
    <location>
        <begin position="134"/>
        <end position="152"/>
    </location>
</feature>
<feature type="compositionally biased region" description="Polar residues" evidence="3">
    <location>
        <begin position="555"/>
        <end position="564"/>
    </location>
</feature>
<dbReference type="PANTHER" id="PTHR23335:SF1">
    <property type="entry name" value="CALMODULIN-BINDING TRANSCRIPTION ACTIVATOR, ISOFORM F"/>
    <property type="match status" value="1"/>
</dbReference>
<feature type="compositionally biased region" description="Polar residues" evidence="3">
    <location>
        <begin position="193"/>
        <end position="206"/>
    </location>
</feature>
<feature type="compositionally biased region" description="Basic and acidic residues" evidence="3">
    <location>
        <begin position="1070"/>
        <end position="1082"/>
    </location>
</feature>
<sequence>MPSSESFMFPEEDQMADMFSSCEFNSAFHFNDVANVNSPMKDVGVMDFQGGDGDGSTLYGSSGYAFPQQSGQVVPTTNKPNSQLPSHRGSTSSSSSLRSTDSGSPQTSVHVTPIKTSPGEWPEDIGGNEDALSMDSSIDMSQFLTLSGDTSSPTPPVPNELSPESHTSIEPLSQGRAVKRRRAQPKRRTRQVSNRLPSKVTSQGLSELSPVSAYIPSAESSPGAVYTNMPSPDGNSNHFGDALSGMNMPANWVPMVNGQIGNQLFPMPASDSTYIPQVNHYSLPNGNTPAPLSHPLLPRLVIHPMPAKSRVETQIPLKITLHNLPKGIKRVHLPTHTIAKPKLLQKPPTGSNPDMLELTTMLVCTSAMTDEEKQKRAFARAAGKFHSNELKSSADGNEDEENKPQNGGEVRICNGCITRERKRAGRKKHKKPEEEELWDRYERERAIVFNTLEVKEWQTVTAVMADPTGAGLKGAIPEGTVQVDAPMRIACYCRHHGEKLGFQVIITLKDYNGNVVAQGISSSIMITDDHKTPTHTGPPTTTQPEQLPQPPTANGPPTSLQTGVTHPPTTHSTSMPPSGAQALVPFQSHSDDVSALPFRQNHSMSDLRTHEQGCSLDMSFGPQGSGSRLTSTTATPRDLSRQTSPASPLSASSKKRKASMVGKVPAGLAMTKIETSQPSPPMAHNFQKESAVMSAGTSPFSATMTHTPLRGDLSNQGQQHMLNNVSQQSLGAGPVTPNNNGTEPFVFTGMNNRVMNLERPVNQLFSAPVSAHPSRAPSPNQLRPEGIQHSQISQDVLSVPIAPSPSILRIIPNEGSKSGGAEITVLGSNFTNDGLEVYFGQNRAITTTFWGPTSLVCMLPPSPVPGPVPVSIKQPGRRPVPQSALFTYKDDEENELIRTALSVLAGQYGTMGADPIGIARRILFSQTSASGSNNQSLHGNGNNPFAHLRLESGEAVETSLLRVLEVLDLDESADTARINLRGPSGQTMLHLACSLGFVRFVAGLLSRGARVDVRDKGGFTPLHMAAMNDRPEIARRLIAKGADRNVRSRSGLTPMDTAGSTAVRQTLQHGETRVRSRSESRLSRASSRASMRSLWESSTMPPMHRQEVLSGKFDSVADVNDGDSGEEVMAENVTDWLDKGSSLSGLRRRSTVETHPVNETEQGPVSPGATMAAIREQFAAQLQQFQHTMALHLQNLPQFQMPNMPQIPNLPNLPNLPPMPVLPNYQAYIQSAPMMQRISSLVPNMRTQRPDSPQDPASNVSENKWGVLQFFGNKESPPAYEDIFPQKDLDIKESSAAQAAADFEADTKCASLFDQDQDVAEGSQSREAPAVLQIGRKHLITKEQQETLQRAHAQRLKAGSSDKMLWFVWIPILVLVLGAMLWSGAPTLVSSTTSVVKTLGGLVTNPRDISNRVRNMVQELV</sequence>
<protein>
    <recommendedName>
        <fullName evidence="5">IPT/TIG domain-containing protein</fullName>
    </recommendedName>
</protein>
<dbReference type="GO" id="GO:0003690">
    <property type="term" value="F:double-stranded DNA binding"/>
    <property type="evidence" value="ECO:0007669"/>
    <property type="project" value="TreeGrafter"/>
</dbReference>
<evidence type="ECO:0000256" key="3">
    <source>
        <dbReference type="SAM" id="MobiDB-lite"/>
    </source>
</evidence>
<feature type="region of interest" description="Disordered" evidence="3">
    <location>
        <begin position="59"/>
        <end position="208"/>
    </location>
</feature>
<dbReference type="PROSITE" id="PS50088">
    <property type="entry name" value="ANK_REPEAT"/>
    <property type="match status" value="2"/>
</dbReference>
<accession>A0AAN7ZCU3</accession>
<comment type="caution">
    <text evidence="6">The sequence shown here is derived from an EMBL/GenBank/DDBJ whole genome shotgun (WGS) entry which is preliminary data.</text>
</comment>
<feature type="domain" description="IPT/TIG" evidence="5">
    <location>
        <begin position="804"/>
        <end position="889"/>
    </location>
</feature>
<feature type="repeat" description="ANK" evidence="2">
    <location>
        <begin position="1017"/>
        <end position="1049"/>
    </location>
</feature>
<dbReference type="GO" id="GO:0006357">
    <property type="term" value="P:regulation of transcription by RNA polymerase II"/>
    <property type="evidence" value="ECO:0007669"/>
    <property type="project" value="TreeGrafter"/>
</dbReference>
<reference evidence="6 7" key="1">
    <citation type="submission" date="2023-10" db="EMBL/GenBank/DDBJ databases">
        <title>Draft genome sequence of Xylaria bambusicola isolate GMP-LS, the root and basal stem rot pathogen of sugarcane in Indonesia.</title>
        <authorList>
            <person name="Selvaraj P."/>
            <person name="Muralishankar V."/>
            <person name="Muruganantham S."/>
            <person name="Sp S."/>
            <person name="Haryani S."/>
            <person name="Lau K.J.X."/>
            <person name="Naqvi N.I."/>
        </authorList>
    </citation>
    <scope>NUCLEOTIDE SEQUENCE [LARGE SCALE GENOMIC DNA]</scope>
    <source>
        <strain evidence="6">GMP-LS</strain>
    </source>
</reference>
<dbReference type="PANTHER" id="PTHR23335">
    <property type="entry name" value="CALMODULIN-BINDING TRANSCRIPTION ACTIVATOR CAMTA"/>
    <property type="match status" value="1"/>
</dbReference>
<dbReference type="InterPro" id="IPR057962">
    <property type="entry name" value="SPT23_MGA2_DBD"/>
</dbReference>
<dbReference type="GO" id="GO:0003712">
    <property type="term" value="F:transcription coregulator activity"/>
    <property type="evidence" value="ECO:0007669"/>
    <property type="project" value="TreeGrafter"/>
</dbReference>
<feature type="compositionally biased region" description="Low complexity" evidence="3">
    <location>
        <begin position="534"/>
        <end position="546"/>
    </location>
</feature>
<feature type="repeat" description="ANK" evidence="2">
    <location>
        <begin position="984"/>
        <end position="1016"/>
    </location>
</feature>
<dbReference type="SUPFAM" id="SSF48403">
    <property type="entry name" value="Ankyrin repeat"/>
    <property type="match status" value="1"/>
</dbReference>
<dbReference type="PROSITE" id="PS50297">
    <property type="entry name" value="ANK_REP_REGION"/>
    <property type="match status" value="2"/>
</dbReference>
<evidence type="ECO:0000256" key="2">
    <source>
        <dbReference type="PROSITE-ProRule" id="PRU00023"/>
    </source>
</evidence>
<dbReference type="SMART" id="SM00248">
    <property type="entry name" value="ANK"/>
    <property type="match status" value="2"/>
</dbReference>
<evidence type="ECO:0000259" key="5">
    <source>
        <dbReference type="SMART" id="SM00429"/>
    </source>
</evidence>
<dbReference type="InterPro" id="IPR014756">
    <property type="entry name" value="Ig_E-set"/>
</dbReference>
<dbReference type="SUPFAM" id="SSF81296">
    <property type="entry name" value="E set domains"/>
    <property type="match status" value="1"/>
</dbReference>
<dbReference type="Pfam" id="PF01833">
    <property type="entry name" value="TIG"/>
    <property type="match status" value="1"/>
</dbReference>
<keyword evidence="1 2" id="KW-0040">ANK repeat</keyword>
<dbReference type="Gene3D" id="2.60.40.10">
    <property type="entry name" value="Immunoglobulins"/>
    <property type="match status" value="1"/>
</dbReference>
<feature type="compositionally biased region" description="Polar residues" evidence="3">
    <location>
        <begin position="1058"/>
        <end position="1069"/>
    </location>
</feature>
<evidence type="ECO:0000256" key="1">
    <source>
        <dbReference type="ARBA" id="ARBA00023043"/>
    </source>
</evidence>